<feature type="region of interest" description="Disordered" evidence="2">
    <location>
        <begin position="1179"/>
        <end position="1247"/>
    </location>
</feature>
<feature type="region of interest" description="Disordered" evidence="2">
    <location>
        <begin position="1560"/>
        <end position="1611"/>
    </location>
</feature>
<evidence type="ECO:0000256" key="1">
    <source>
        <dbReference type="SAM" id="Coils"/>
    </source>
</evidence>
<feature type="region of interest" description="Disordered" evidence="2">
    <location>
        <begin position="1744"/>
        <end position="1844"/>
    </location>
</feature>
<feature type="coiled-coil region" evidence="1">
    <location>
        <begin position="1063"/>
        <end position="1097"/>
    </location>
</feature>
<proteinExistence type="predicted"/>
<feature type="compositionally biased region" description="Basic and acidic residues" evidence="2">
    <location>
        <begin position="1179"/>
        <end position="1241"/>
    </location>
</feature>
<feature type="compositionally biased region" description="Gly residues" evidence="2">
    <location>
        <begin position="1462"/>
        <end position="1473"/>
    </location>
</feature>
<sequence>MASNESPTEEDNANAVVASSRLFDALKKGEGIAHSLAEAIENGDTEQLQHWYDLIAEVPFEELQQRLGNYELVELLRTVHLLMQWEHAQGEELKEVIDREVTESAEREESWKTEREELKSELTKAKSRSEMGEVNEALREEIEALTAENAQMKQMGRERDGEMAKMGERTEQLEERLRGAERENALLISNQAQLEDSIRELNRRLNTQSEAKQQGTEWEARKLRQRNEQAMVLSEQVRELAAQNDELREEIDRLSGALDEANGLLKENTARFAEFNEQFEEAEKQLERLRTDNGELRKIMEEKEKALKERTLNVQMSSREFVEVVQEKDALLEKQRVQLQQTKAELEQCRLSLETAIRPNEQREEELDRLRVELINATEAARKLFGVEALAGEEQMDDGDAARAEGTARDLRLRMIQMDQQLEQQERSLAQKRQTEHETEQALEQKDLQIARLLTECQRYRKMAFGDAEGQMARIEKQLEYRNKQIEQLNRRCSELQIELEQYIGEEEQAEKQRKEKKGETEEGEQKVKRKRVTIREEEGKEEKAEESMDEEETEEEKEEEEEEEEEYREEIMEEWEEEEKREEKEQREEMEKKRETERAEAKEGRKRQTEKQTVVKSRKSREQLLREATDVQALHGEITRLIRDLRKTEEELNLLRKQYNERGTLLKEEREAKAKSRRETDRLRELLLFNGGDEEAKDPLDKLEEFEGGNVGEITDQTKAEEITDQAEEGKAEQRGQVDPFTELRERERMESLELENAELRRFVEDVAENGRDERERRMAEGTRRLVFLAVKEAKSERRLQISKRLRMAMSTEMRTMKDRLSRVMSGEESKSRQLFVENEAKLFELARLQNALLHSVPVHEYNRLLRQHKRLLRDRFLSSPSDMGYHSETEQPTEDDDFVDKMYTEQHLNIGRTVGDSAHWHNEWSQLREMNDVLRGQNDALNREREKLKAELDELNAFLDDIEAETELKSMLANIERRFLQALREQFEWAEEREALGCELRRSERNFSEARDRWLSERRRLVDTIGHLNSALQRLHRDQLLAIPGSVHVTTSQLEALATHLRRAYQKEREASGRENELEERAEEMQRAESALMAKRAALETILDRDGELRAVHAVLQGYALNEVTLSAELQRTRKKLEKVDKEMNERTEELEELREMLTHFQHVKEVDLKQLEQQIEQRQKRGEERMNKKEEKQSEGKEKQREEKEKQREEKEKQREEKETKGDREEEEQAQKRGDSSRRTVLMVDNSSEWAEQLQKVREQAKLCVDTYKEQLESRDKTLDEYRQLVEQLRTELTEVRNGRREAEEQRKRDGAETEEETSKSGERKRTDEWEAEEAEERWERRTRALERQLRRMAEEQAEMERERTKLRETIRAKEESERRHREGEGTRDVKVQVSISQPKAGRGKKANTKREETTAGGEDEREEEGQEDGEREGDEADKEDQADLEEQEEADSSASDVGSGGGGGRGGSDSGTVEDIQQNEREGTRESDSVGREARKSKASTRTISQRRSFGMEAAQDMETMVMRHRNETRRLRMRVMELERRNRELSEQYASLRERSRLAMRPRSTPSAAAGGTEAAADALRRENERLKRENSNLNKSLEKQREEAERTAIRLRRMETQSRANAEAWEERKRNERSAALLRKRIEEGAERERLLQERLERRERHIEQLSREQQGRLADTERVQATMAQWRAKVALLEQREGTLSQERVMLGERCNELTRRLEAMAREHRNAKKRLAELTKAQQEEKAEEKLREEEKAIGGEGNQKTMARKTEDRREAQTQTEEPNKEQEKKPMPNEAGGTERKNEGRIRSAPPSAGKAAPTAEWEGKWREAEMREMAQQWEEERAEKQRLTKKLRRAELLQRETEEQLETQRKAKERLETEHNALLRLEKRRTLREETESLGMALIRDKLAAKEREVSAQRHRIIELERKLWHMEMAMESEQ</sequence>
<keyword evidence="1" id="KW-0175">Coiled coil</keyword>
<evidence type="ECO:0008006" key="5">
    <source>
        <dbReference type="Google" id="ProtNLM"/>
    </source>
</evidence>
<feature type="compositionally biased region" description="Acidic residues" evidence="2">
    <location>
        <begin position="548"/>
        <end position="581"/>
    </location>
</feature>
<organism evidence="3 4">
    <name type="scientific">Heterodera schachtii</name>
    <name type="common">Sugarbeet cyst nematode worm</name>
    <name type="synonym">Tylenchus schachtii</name>
    <dbReference type="NCBI Taxonomy" id="97005"/>
    <lineage>
        <taxon>Eukaryota</taxon>
        <taxon>Metazoa</taxon>
        <taxon>Ecdysozoa</taxon>
        <taxon>Nematoda</taxon>
        <taxon>Chromadorea</taxon>
        <taxon>Rhabditida</taxon>
        <taxon>Tylenchina</taxon>
        <taxon>Tylenchomorpha</taxon>
        <taxon>Tylenchoidea</taxon>
        <taxon>Heteroderidae</taxon>
        <taxon>Heteroderinae</taxon>
        <taxon>Heterodera</taxon>
    </lineage>
</organism>
<comment type="caution">
    <text evidence="3">The sequence shown here is derived from an EMBL/GenBank/DDBJ whole genome shotgun (WGS) entry which is preliminary data.</text>
</comment>
<evidence type="ECO:0000313" key="3">
    <source>
        <dbReference type="EMBL" id="KAL3101975.1"/>
    </source>
</evidence>
<feature type="compositionally biased region" description="Basic and acidic residues" evidence="2">
    <location>
        <begin position="1828"/>
        <end position="1844"/>
    </location>
</feature>
<feature type="coiled-coil region" evidence="1">
    <location>
        <begin position="108"/>
        <end position="380"/>
    </location>
</feature>
<protein>
    <recommendedName>
        <fullName evidence="5">Trichohyalin</fullName>
    </recommendedName>
</protein>
<feature type="coiled-coil region" evidence="1">
    <location>
        <begin position="929"/>
        <end position="967"/>
    </location>
</feature>
<feature type="compositionally biased region" description="Low complexity" evidence="2">
    <location>
        <begin position="1573"/>
        <end position="1583"/>
    </location>
</feature>
<evidence type="ECO:0000313" key="4">
    <source>
        <dbReference type="Proteomes" id="UP001620645"/>
    </source>
</evidence>
<feature type="region of interest" description="Disordered" evidence="2">
    <location>
        <begin position="1357"/>
        <end position="1521"/>
    </location>
</feature>
<reference evidence="3 4" key="1">
    <citation type="submission" date="2024-10" db="EMBL/GenBank/DDBJ databases">
        <authorList>
            <person name="Kim D."/>
        </authorList>
    </citation>
    <scope>NUCLEOTIDE SEQUENCE [LARGE SCALE GENOMIC DNA]</scope>
    <source>
        <strain evidence="3">Taebaek</strain>
    </source>
</reference>
<feature type="compositionally biased region" description="Basic and acidic residues" evidence="2">
    <location>
        <begin position="534"/>
        <end position="547"/>
    </location>
</feature>
<dbReference type="EMBL" id="JBICCN010000026">
    <property type="protein sequence ID" value="KAL3101975.1"/>
    <property type="molecule type" value="Genomic_DNA"/>
</dbReference>
<feature type="compositionally biased region" description="Basic and acidic residues" evidence="2">
    <location>
        <begin position="582"/>
        <end position="611"/>
    </location>
</feature>
<feature type="compositionally biased region" description="Basic and acidic residues" evidence="2">
    <location>
        <begin position="1584"/>
        <end position="1611"/>
    </location>
</feature>
<feature type="compositionally biased region" description="Basic and acidic residues" evidence="2">
    <location>
        <begin position="510"/>
        <end position="527"/>
    </location>
</feature>
<gene>
    <name evidence="3" type="ORF">niasHS_003384</name>
</gene>
<feature type="compositionally biased region" description="Basic and acidic residues" evidence="2">
    <location>
        <begin position="1744"/>
        <end position="1762"/>
    </location>
</feature>
<feature type="compositionally biased region" description="Basic and acidic residues" evidence="2">
    <location>
        <begin position="1773"/>
        <end position="1812"/>
    </location>
</feature>
<accession>A0ABD2KGB9</accession>
<dbReference type="Proteomes" id="UP001620645">
    <property type="component" value="Unassembled WGS sequence"/>
</dbReference>
<feature type="region of interest" description="Disordered" evidence="2">
    <location>
        <begin position="1295"/>
        <end position="1343"/>
    </location>
</feature>
<feature type="region of interest" description="Disordered" evidence="2">
    <location>
        <begin position="508"/>
        <end position="623"/>
    </location>
</feature>
<name>A0ABD2KGB9_HETSC</name>
<evidence type="ECO:0000256" key="2">
    <source>
        <dbReference type="SAM" id="MobiDB-lite"/>
    </source>
</evidence>
<feature type="compositionally biased region" description="Basic and acidic residues" evidence="2">
    <location>
        <begin position="1482"/>
        <end position="1500"/>
    </location>
</feature>
<feature type="compositionally biased region" description="Basic and acidic residues" evidence="2">
    <location>
        <begin position="1295"/>
        <end position="1332"/>
    </location>
</feature>
<keyword evidence="4" id="KW-1185">Reference proteome</keyword>
<feature type="compositionally biased region" description="Basic and acidic residues" evidence="2">
    <location>
        <begin position="1357"/>
        <end position="1394"/>
    </location>
</feature>
<feature type="compositionally biased region" description="Acidic residues" evidence="2">
    <location>
        <begin position="1421"/>
        <end position="1455"/>
    </location>
</feature>